<dbReference type="PROSITE" id="PS51257">
    <property type="entry name" value="PROKAR_LIPOPROTEIN"/>
    <property type="match status" value="1"/>
</dbReference>
<accession>A0A1Z4C335</accession>
<dbReference type="KEGG" id="mpsy:CEK71_18675"/>
<dbReference type="AlphaFoldDB" id="A0A1Z4C335"/>
<gene>
    <name evidence="1" type="ORF">CEK71_18675</name>
</gene>
<reference evidence="1 2" key="1">
    <citation type="submission" date="2017-06" db="EMBL/GenBank/DDBJ databases">
        <title>Genome Sequencing of the methanotroph Methylovulum psychrotolerants str. HV10-M2 isolated from a high-altitude environment.</title>
        <authorList>
            <person name="Mateos-Rivera A."/>
        </authorList>
    </citation>
    <scope>NUCLEOTIDE SEQUENCE [LARGE SCALE GENOMIC DNA]</scope>
    <source>
        <strain evidence="1 2">HV10_M2</strain>
    </source>
</reference>
<dbReference type="Proteomes" id="UP000197019">
    <property type="component" value="Chromosome"/>
</dbReference>
<dbReference type="PIRSF" id="PIRSF020555">
    <property type="entry name" value="UCP020555"/>
    <property type="match status" value="1"/>
</dbReference>
<dbReference type="RefSeq" id="WP_088620799.1">
    <property type="nucleotide sequence ID" value="NZ_CP022129.1"/>
</dbReference>
<name>A0A1Z4C335_9GAMM</name>
<dbReference type="EMBL" id="CP022129">
    <property type="protein sequence ID" value="ASF47929.1"/>
    <property type="molecule type" value="Genomic_DNA"/>
</dbReference>
<keyword evidence="2" id="KW-1185">Reference proteome</keyword>
<dbReference type="OrthoDB" id="9800218at2"/>
<evidence type="ECO:0000313" key="2">
    <source>
        <dbReference type="Proteomes" id="UP000197019"/>
    </source>
</evidence>
<evidence type="ECO:0000313" key="1">
    <source>
        <dbReference type="EMBL" id="ASF47929.1"/>
    </source>
</evidence>
<organism evidence="1 2">
    <name type="scientific">Methylovulum psychrotolerans</name>
    <dbReference type="NCBI Taxonomy" id="1704499"/>
    <lineage>
        <taxon>Bacteria</taxon>
        <taxon>Pseudomonadati</taxon>
        <taxon>Pseudomonadota</taxon>
        <taxon>Gammaproteobacteria</taxon>
        <taxon>Methylococcales</taxon>
        <taxon>Methylococcaceae</taxon>
        <taxon>Methylovulum</taxon>
    </lineage>
</organism>
<proteinExistence type="predicted"/>
<dbReference type="InterPro" id="IPR014508">
    <property type="entry name" value="UCP020555_TPR-like"/>
</dbReference>
<sequence length="115" mass="12470">MKQALKAGLVAGGLIMAGCAPKPLYYWGEYEGLIYTMYNKPGSAEPDTQVVKLQEDLANAKAAGLKVPPGLHAHLGYMYFLQGNTQAALTEFSSEKVLFPESVTFIDGMIGRLKK</sequence>
<protein>
    <submittedName>
        <fullName evidence="1">DUF4810 domain-containing protein</fullName>
    </submittedName>
</protein>
<dbReference type="Pfam" id="PF16068">
    <property type="entry name" value="DUF4810"/>
    <property type="match status" value="1"/>
</dbReference>